<protein>
    <submittedName>
        <fullName evidence="7">ATP-binding cassette domain-containing protein</fullName>
    </submittedName>
</protein>
<dbReference type="InterPro" id="IPR017871">
    <property type="entry name" value="ABC_transporter-like_CS"/>
</dbReference>
<gene>
    <name evidence="7" type="ORF">MMF93_04800</name>
</gene>
<feature type="region of interest" description="Disordered" evidence="5">
    <location>
        <begin position="233"/>
        <end position="254"/>
    </location>
</feature>
<evidence type="ECO:0000313" key="8">
    <source>
        <dbReference type="Proteomes" id="UP001202244"/>
    </source>
</evidence>
<dbReference type="PROSITE" id="PS50893">
    <property type="entry name" value="ABC_TRANSPORTER_2"/>
    <property type="match status" value="2"/>
</dbReference>
<keyword evidence="3" id="KW-0547">Nucleotide-binding</keyword>
<proteinExistence type="inferred from homology"/>
<evidence type="ECO:0000256" key="2">
    <source>
        <dbReference type="ARBA" id="ARBA00022448"/>
    </source>
</evidence>
<keyword evidence="4 7" id="KW-0067">ATP-binding</keyword>
<evidence type="ECO:0000256" key="5">
    <source>
        <dbReference type="SAM" id="MobiDB-lite"/>
    </source>
</evidence>
<dbReference type="Gene3D" id="3.40.50.300">
    <property type="entry name" value="P-loop containing nucleotide triphosphate hydrolases"/>
    <property type="match status" value="2"/>
</dbReference>
<dbReference type="PANTHER" id="PTHR43776">
    <property type="entry name" value="TRANSPORT ATP-BINDING PROTEIN"/>
    <property type="match status" value="1"/>
</dbReference>
<evidence type="ECO:0000313" key="7">
    <source>
        <dbReference type="EMBL" id="UNS95889.1"/>
    </source>
</evidence>
<dbReference type="InterPro" id="IPR050319">
    <property type="entry name" value="ABC_transp_ATP-bind"/>
</dbReference>
<dbReference type="InterPro" id="IPR003593">
    <property type="entry name" value="AAA+_ATPase"/>
</dbReference>
<keyword evidence="2" id="KW-0813">Transport</keyword>
<dbReference type="PROSITE" id="PS00211">
    <property type="entry name" value="ABC_TRANSPORTER_1"/>
    <property type="match status" value="2"/>
</dbReference>
<dbReference type="InterPro" id="IPR003439">
    <property type="entry name" value="ABC_transporter-like_ATP-bd"/>
</dbReference>
<evidence type="ECO:0000256" key="4">
    <source>
        <dbReference type="ARBA" id="ARBA00022840"/>
    </source>
</evidence>
<name>A0ABY3XND7_9ACTN</name>
<dbReference type="GO" id="GO:0005524">
    <property type="term" value="F:ATP binding"/>
    <property type="evidence" value="ECO:0007669"/>
    <property type="project" value="UniProtKB-KW"/>
</dbReference>
<evidence type="ECO:0000259" key="6">
    <source>
        <dbReference type="PROSITE" id="PS50893"/>
    </source>
</evidence>
<organism evidence="7 8">
    <name type="scientific">Streptomyces tubbatahanensis</name>
    <dbReference type="NCBI Taxonomy" id="2923272"/>
    <lineage>
        <taxon>Bacteria</taxon>
        <taxon>Bacillati</taxon>
        <taxon>Actinomycetota</taxon>
        <taxon>Actinomycetes</taxon>
        <taxon>Kitasatosporales</taxon>
        <taxon>Streptomycetaceae</taxon>
        <taxon>Streptomyces</taxon>
    </lineage>
</organism>
<evidence type="ECO:0000256" key="1">
    <source>
        <dbReference type="ARBA" id="ARBA00005417"/>
    </source>
</evidence>
<dbReference type="EMBL" id="CP093846">
    <property type="protein sequence ID" value="UNS95889.1"/>
    <property type="molecule type" value="Genomic_DNA"/>
</dbReference>
<evidence type="ECO:0000256" key="3">
    <source>
        <dbReference type="ARBA" id="ARBA00022741"/>
    </source>
</evidence>
<dbReference type="Pfam" id="PF00005">
    <property type="entry name" value="ABC_tran"/>
    <property type="match status" value="2"/>
</dbReference>
<dbReference type="CDD" id="cd03257">
    <property type="entry name" value="ABC_NikE_OppD_transporters"/>
    <property type="match status" value="1"/>
</dbReference>
<keyword evidence="8" id="KW-1185">Reference proteome</keyword>
<feature type="compositionally biased region" description="Pro residues" evidence="5">
    <location>
        <begin position="239"/>
        <end position="253"/>
    </location>
</feature>
<feature type="domain" description="ABC transporter" evidence="6">
    <location>
        <begin position="256"/>
        <end position="491"/>
    </location>
</feature>
<dbReference type="RefSeq" id="WP_242749819.1">
    <property type="nucleotide sequence ID" value="NZ_CP093846.1"/>
</dbReference>
<sequence>MLAIENLKLHSARGPVLDGISLAARAGEALAVVGASGSGKTTLALSVLGHVRPGISPGGGRVRVDGHDTLPVPHPELRGRTVAYLGQDAGTTLTPYRRLSSTLSSALRTRDPREAGELLRRVGLPASFAHRRPGELSGGQQQRAALAVALARGPRLLVLDEPTSALDAEAKEEVCAELARVREAGVGLLWITHDLSSVEGLVDRVVVLDDGRIVEDAPAGRVLASPASRAGAALVDAASPPPGRPGDPTPGTPPVLRVEGLTAALGGRRILENVDLTLQPGRCLAVTGASGSGKTTLARCVTGLHPPVSGSVLLDGRPVPRRARGRAAADRAAIQLVPQSPTETLHALHPVREALVRPLRVLRGMRDAHRIDEEVERLLSLVRLPPEIARRTPGRLSGGQRQRIAIARALAAEPRVLLCDEMTSALDSVAQAAVLDLVRGLCEERSLGVLLITHDPQVVERAADDVLVLEGGRMRLEGGQPRLSVPATRMP</sequence>
<feature type="domain" description="ABC transporter" evidence="6">
    <location>
        <begin position="2"/>
        <end position="235"/>
    </location>
</feature>
<dbReference type="SUPFAM" id="SSF52540">
    <property type="entry name" value="P-loop containing nucleoside triphosphate hydrolases"/>
    <property type="match status" value="2"/>
</dbReference>
<comment type="similarity">
    <text evidence="1">Belongs to the ABC transporter superfamily.</text>
</comment>
<dbReference type="InterPro" id="IPR027417">
    <property type="entry name" value="P-loop_NTPase"/>
</dbReference>
<dbReference type="Proteomes" id="UP001202244">
    <property type="component" value="Chromosome"/>
</dbReference>
<reference evidence="7 8" key="1">
    <citation type="journal article" date="2023" name="Microbiol. Spectr.">
        <title>Synergy between Genome Mining, Metabolomics, and Bioinformatics Uncovers Antibacterial Chlorinated Carbazole Alkaloids and Their Biosynthetic Gene Cluster from Streptomyces tubbatahanensis sp. nov., a Novel Actinomycete Isolated from Sulu Sea, Philippines.</title>
        <authorList>
            <person name="Tenebro C.P."/>
            <person name="Trono D.J.V.L."/>
            <person name="Balida L.A.P."/>
            <person name="Bayog L.K.A."/>
            <person name="Bruna J.R."/>
            <person name="Sabido E.M."/>
            <person name="Caspe D.P.C."/>
            <person name="de Los Santos E.L.C."/>
            <person name="Saludes J.P."/>
            <person name="Dalisay D.S."/>
        </authorList>
    </citation>
    <scope>NUCLEOTIDE SEQUENCE [LARGE SCALE GENOMIC DNA]</scope>
    <source>
        <strain evidence="7 8">DSD3025</strain>
    </source>
</reference>
<accession>A0ABY3XND7</accession>
<dbReference type="SMART" id="SM00382">
    <property type="entry name" value="AAA"/>
    <property type="match status" value="2"/>
</dbReference>
<dbReference type="PANTHER" id="PTHR43776:SF7">
    <property type="entry name" value="D,D-DIPEPTIDE TRANSPORT ATP-BINDING PROTEIN DDPF-RELATED"/>
    <property type="match status" value="1"/>
</dbReference>